<evidence type="ECO:0000256" key="10">
    <source>
        <dbReference type="ARBA" id="ARBA00030178"/>
    </source>
</evidence>
<evidence type="ECO:0000256" key="11">
    <source>
        <dbReference type="ARBA" id="ARBA00030639"/>
    </source>
</evidence>
<dbReference type="Pfam" id="PF00696">
    <property type="entry name" value="AA_kinase"/>
    <property type="match status" value="1"/>
</dbReference>
<protein>
    <recommendedName>
        <fullName evidence="3">Acetylglutamate kinase</fullName>
        <ecNumber evidence="2">2.7.2.8</ecNumber>
    </recommendedName>
    <alternativeName>
        <fullName evidence="10">N-acetyl-L-glutamate 5-phosphotransferase</fullName>
    </alternativeName>
    <alternativeName>
        <fullName evidence="11">NAG kinase</fullName>
    </alternativeName>
</protein>
<dbReference type="OrthoDB" id="5915023at2"/>
<comment type="catalytic activity">
    <reaction evidence="12">
        <text>N-acetyl-L-glutamate + ATP = N-acetyl-L-glutamyl 5-phosphate + ADP</text>
        <dbReference type="Rhea" id="RHEA:14629"/>
        <dbReference type="ChEBI" id="CHEBI:30616"/>
        <dbReference type="ChEBI" id="CHEBI:44337"/>
        <dbReference type="ChEBI" id="CHEBI:57936"/>
        <dbReference type="ChEBI" id="CHEBI:456216"/>
        <dbReference type="EC" id="2.7.2.8"/>
    </reaction>
</comment>
<name>A0A4D6YAX5_9GAMM</name>
<dbReference type="GO" id="GO:0003991">
    <property type="term" value="F:acetylglutamate kinase activity"/>
    <property type="evidence" value="ECO:0007669"/>
    <property type="project" value="UniProtKB-EC"/>
</dbReference>
<dbReference type="SUPFAM" id="SSF53633">
    <property type="entry name" value="Carbamate kinase-like"/>
    <property type="match status" value="1"/>
</dbReference>
<dbReference type="GO" id="GO:0005737">
    <property type="term" value="C:cytoplasm"/>
    <property type="evidence" value="ECO:0007669"/>
    <property type="project" value="InterPro"/>
</dbReference>
<keyword evidence="5" id="KW-0028">Amino-acid biosynthesis</keyword>
<evidence type="ECO:0000256" key="6">
    <source>
        <dbReference type="ARBA" id="ARBA00022679"/>
    </source>
</evidence>
<evidence type="ECO:0000259" key="13">
    <source>
        <dbReference type="Pfam" id="PF00696"/>
    </source>
</evidence>
<dbReference type="Proteomes" id="UP000298603">
    <property type="component" value="Chromosome"/>
</dbReference>
<evidence type="ECO:0000256" key="7">
    <source>
        <dbReference type="ARBA" id="ARBA00022741"/>
    </source>
</evidence>
<feature type="domain" description="Aspartate/glutamate/uridylate kinase" evidence="13">
    <location>
        <begin position="4"/>
        <end position="227"/>
    </location>
</feature>
<dbReference type="InterPro" id="IPR004662">
    <property type="entry name" value="AcgluKinase_fam"/>
</dbReference>
<evidence type="ECO:0000256" key="5">
    <source>
        <dbReference type="ARBA" id="ARBA00022605"/>
    </source>
</evidence>
<evidence type="ECO:0000256" key="12">
    <source>
        <dbReference type="ARBA" id="ARBA00048141"/>
    </source>
</evidence>
<keyword evidence="6" id="KW-0808">Transferase</keyword>
<evidence type="ECO:0000313" key="15">
    <source>
        <dbReference type="Proteomes" id="UP000298603"/>
    </source>
</evidence>
<evidence type="ECO:0000256" key="3">
    <source>
        <dbReference type="ARBA" id="ARBA00021197"/>
    </source>
</evidence>
<comment type="pathway">
    <text evidence="1">Amino-acid biosynthesis; L-arginine biosynthesis; N(2)-acetyl-L-ornithine from L-glutamate: step 2/4.</text>
</comment>
<evidence type="ECO:0000256" key="9">
    <source>
        <dbReference type="ARBA" id="ARBA00022840"/>
    </source>
</evidence>
<dbReference type="EMBL" id="CP032996">
    <property type="protein sequence ID" value="QCI27047.1"/>
    <property type="molecule type" value="Genomic_DNA"/>
</dbReference>
<dbReference type="InterPro" id="IPR001048">
    <property type="entry name" value="Asp/Glu/Uridylate_kinase"/>
</dbReference>
<keyword evidence="7" id="KW-0547">Nucleotide-binding</keyword>
<dbReference type="AlphaFoldDB" id="A0A4D6YAX5"/>
<keyword evidence="15" id="KW-1185">Reference proteome</keyword>
<dbReference type="PIRSF" id="PIRSF000728">
    <property type="entry name" value="NAGK"/>
    <property type="match status" value="1"/>
</dbReference>
<keyword evidence="9" id="KW-0067">ATP-binding</keyword>
<dbReference type="GO" id="GO:0005524">
    <property type="term" value="F:ATP binding"/>
    <property type="evidence" value="ECO:0007669"/>
    <property type="project" value="UniProtKB-KW"/>
</dbReference>
<evidence type="ECO:0000313" key="14">
    <source>
        <dbReference type="EMBL" id="QCI27047.1"/>
    </source>
</evidence>
<dbReference type="GO" id="GO:0006526">
    <property type="term" value="P:L-arginine biosynthetic process"/>
    <property type="evidence" value="ECO:0007669"/>
    <property type="project" value="UniProtKB-KW"/>
</dbReference>
<evidence type="ECO:0000256" key="8">
    <source>
        <dbReference type="ARBA" id="ARBA00022777"/>
    </source>
</evidence>
<accession>A0A4D6YAX5</accession>
<dbReference type="RefSeq" id="WP_158349313.1">
    <property type="nucleotide sequence ID" value="NZ_CP032996.1"/>
</dbReference>
<proteinExistence type="predicted"/>
<keyword evidence="8" id="KW-0418">Kinase</keyword>
<gene>
    <name evidence="14" type="ORF">D9V81_00205</name>
</gene>
<organism evidence="14 15">
    <name type="scientific">Buchnera aphidicola</name>
    <name type="common">Therioaphis trifolii</name>
    <dbReference type="NCBI Taxonomy" id="1241884"/>
    <lineage>
        <taxon>Bacteria</taxon>
        <taxon>Pseudomonadati</taxon>
        <taxon>Pseudomonadota</taxon>
        <taxon>Gammaproteobacteria</taxon>
        <taxon>Enterobacterales</taxon>
        <taxon>Erwiniaceae</taxon>
        <taxon>Buchnera</taxon>
    </lineage>
</organism>
<dbReference type="EC" id="2.7.2.8" evidence="2"/>
<evidence type="ECO:0000256" key="2">
    <source>
        <dbReference type="ARBA" id="ARBA00013065"/>
    </source>
</evidence>
<sequence length="263" mass="29779">MNNILVIKLGGILLNSKFAINNFFKILYNFKQSNQNIVIIHGGEFWAKNIFQNISLLNNNIFKNFNYNNNVNNYFKIGIFSGIINSYIIKYAHINKINAIGLRFTDGDTIILNSINVKDSIYCNINSLKLIQYYFSNNIIPIIHPTGITKDNYLINVDADIVSMLLAKALKARLVILTDVNGVLNGKGKKIKLINNIIFKKLILQGVIKNGMYTKVNSALNVSKHLNQIVNIASFINNNKLKNIFLNKSIGTNILYKKKGHNL</sequence>
<evidence type="ECO:0000256" key="4">
    <source>
        <dbReference type="ARBA" id="ARBA00022571"/>
    </source>
</evidence>
<dbReference type="PANTHER" id="PTHR23342:SF0">
    <property type="entry name" value="N-ACETYLGLUTAMATE SYNTHASE, MITOCHONDRIAL"/>
    <property type="match status" value="1"/>
</dbReference>
<evidence type="ECO:0000256" key="1">
    <source>
        <dbReference type="ARBA" id="ARBA00004828"/>
    </source>
</evidence>
<reference evidence="14 15" key="1">
    <citation type="submission" date="2018-10" db="EMBL/GenBank/DDBJ databases">
        <title>Comparative functional genomics of the obligate endosymbiont Buchnera aphidicola.</title>
        <authorList>
            <person name="Chong R.A."/>
        </authorList>
    </citation>
    <scope>NUCLEOTIDE SEQUENCE [LARGE SCALE GENOMIC DNA]</scope>
    <source>
        <strain evidence="14 15">Tma</strain>
    </source>
</reference>
<keyword evidence="4" id="KW-0055">Arginine biosynthesis</keyword>
<dbReference type="Gene3D" id="3.40.1160.10">
    <property type="entry name" value="Acetylglutamate kinase-like"/>
    <property type="match status" value="1"/>
</dbReference>
<dbReference type="PANTHER" id="PTHR23342">
    <property type="entry name" value="N-ACETYLGLUTAMATE SYNTHASE"/>
    <property type="match status" value="1"/>
</dbReference>
<dbReference type="InterPro" id="IPR036393">
    <property type="entry name" value="AceGlu_kinase-like_sf"/>
</dbReference>